<sequence length="206" mass="22641">MASHNGRFDCVLLVVCQRHLNSTDGSTMWRLTYSMELGTRNFTVALTKCFSSHPPVYEIYTKIFVWNCALHSASDVVFDCCAHAHIGGGREEGGAASGIFPRGSPQSRGHGSWNHLPEREGVRQEGFIFLPEKPPPVHPIEIRTSISPSSAVELNTTNALANYATEADNTTILDSAFCKSITDSALKFEWIVMMSKAQILDSSVAY</sequence>
<evidence type="ECO:0000313" key="1">
    <source>
        <dbReference type="EMBL" id="CAD7406587.1"/>
    </source>
</evidence>
<protein>
    <submittedName>
        <fullName evidence="1">Uncharacterized protein</fullName>
    </submittedName>
</protein>
<dbReference type="AlphaFoldDB" id="A0A7R9H2L8"/>
<organism evidence="1">
    <name type="scientific">Timema cristinae</name>
    <name type="common">Walking stick</name>
    <dbReference type="NCBI Taxonomy" id="61476"/>
    <lineage>
        <taxon>Eukaryota</taxon>
        <taxon>Metazoa</taxon>
        <taxon>Ecdysozoa</taxon>
        <taxon>Arthropoda</taxon>
        <taxon>Hexapoda</taxon>
        <taxon>Insecta</taxon>
        <taxon>Pterygota</taxon>
        <taxon>Neoptera</taxon>
        <taxon>Polyneoptera</taxon>
        <taxon>Phasmatodea</taxon>
        <taxon>Timematodea</taxon>
        <taxon>Timematoidea</taxon>
        <taxon>Timematidae</taxon>
        <taxon>Timema</taxon>
    </lineage>
</organism>
<gene>
    <name evidence="1" type="ORF">TCEB3V08_LOCUS8594</name>
</gene>
<name>A0A7R9H2L8_TIMCR</name>
<reference evidence="1" key="1">
    <citation type="submission" date="2020-11" db="EMBL/GenBank/DDBJ databases">
        <authorList>
            <person name="Tran Van P."/>
        </authorList>
    </citation>
    <scope>NUCLEOTIDE SEQUENCE</scope>
</reference>
<dbReference type="EMBL" id="OC319884">
    <property type="protein sequence ID" value="CAD7406587.1"/>
    <property type="molecule type" value="Genomic_DNA"/>
</dbReference>
<proteinExistence type="predicted"/>
<accession>A0A7R9H2L8</accession>